<dbReference type="Proteomes" id="UP000824239">
    <property type="component" value="Unassembled WGS sequence"/>
</dbReference>
<name>A0A9D1DHL6_9FIRM</name>
<sequence>MADTIPQLTLTPDLSLEEKPQAPQVSAAPEALLSPEERKAVDDFVQQIDLHNSQQILTYGAAAQKNIADFSQGALETVRTKDMGQVGDMLSDLVAELGRIEAPEPQKKGLAGLFRRATDSLENMKIQYSKAETNVDRISQALEQHQLTLMKDIAVLDQMYEKNLSYFKQLTMYLLAGQKKVQAERAGTLAELRATAARTGRPEDAQAANDYANLIDRFEKKLHDLELTRMISLQMGPQIRMIQNNDTLMTEKIQTSLVNTIPLWKSQMVLSLGLHHTQQAMEAQRQVTDMTNRLLRTNADMLKMASVETAKESERAVVDLETLQHTNQSLISTLDEVLQIQEEGRKKREEASQELQRMEGELRRKLLELRG</sequence>
<keyword evidence="3" id="KW-0175">Coiled coil</keyword>
<dbReference type="PANTHER" id="PTHR38432:SF1">
    <property type="entry name" value="TELA-LIKE PROTEIN SAOUHSC_01408"/>
    <property type="match status" value="1"/>
</dbReference>
<feature type="coiled-coil region" evidence="3">
    <location>
        <begin position="114"/>
        <end position="148"/>
    </location>
</feature>
<comment type="similarity">
    <text evidence="1 2">Belongs to the TelA family.</text>
</comment>
<evidence type="ECO:0000313" key="4">
    <source>
        <dbReference type="EMBL" id="HIR50793.1"/>
    </source>
</evidence>
<comment type="caution">
    <text evidence="4">The sequence shown here is derived from an EMBL/GenBank/DDBJ whole genome shotgun (WGS) entry which is preliminary data.</text>
</comment>
<organism evidence="4 5">
    <name type="scientific">Candidatus Avoscillospira avicola</name>
    <dbReference type="NCBI Taxonomy" id="2840706"/>
    <lineage>
        <taxon>Bacteria</taxon>
        <taxon>Bacillati</taxon>
        <taxon>Bacillota</taxon>
        <taxon>Clostridia</taxon>
        <taxon>Eubacteriales</taxon>
        <taxon>Oscillospiraceae</taxon>
        <taxon>Oscillospiraceae incertae sedis</taxon>
        <taxon>Candidatus Avoscillospira</taxon>
    </lineage>
</organism>
<protein>
    <submittedName>
        <fullName evidence="4">Toxic anion resistance protein</fullName>
    </submittedName>
</protein>
<reference evidence="4" key="2">
    <citation type="journal article" date="2021" name="PeerJ">
        <title>Extensive microbial diversity within the chicken gut microbiome revealed by metagenomics and culture.</title>
        <authorList>
            <person name="Gilroy R."/>
            <person name="Ravi A."/>
            <person name="Getino M."/>
            <person name="Pursley I."/>
            <person name="Horton D.L."/>
            <person name="Alikhan N.F."/>
            <person name="Baker D."/>
            <person name="Gharbi K."/>
            <person name="Hall N."/>
            <person name="Watson M."/>
            <person name="Adriaenssens E.M."/>
            <person name="Foster-Nyarko E."/>
            <person name="Jarju S."/>
            <person name="Secka A."/>
            <person name="Antonio M."/>
            <person name="Oren A."/>
            <person name="Chaudhuri R.R."/>
            <person name="La Ragione R."/>
            <person name="Hildebrand F."/>
            <person name="Pallen M.J."/>
        </authorList>
    </citation>
    <scope>NUCLEOTIDE SEQUENCE</scope>
    <source>
        <strain evidence="4">ChiBcec15-4380</strain>
    </source>
</reference>
<dbReference type="AlphaFoldDB" id="A0A9D1DHL6"/>
<dbReference type="Pfam" id="PF05816">
    <property type="entry name" value="TelA"/>
    <property type="match status" value="1"/>
</dbReference>
<evidence type="ECO:0000313" key="5">
    <source>
        <dbReference type="Proteomes" id="UP000824239"/>
    </source>
</evidence>
<proteinExistence type="inferred from homology"/>
<dbReference type="InterPro" id="IPR008863">
    <property type="entry name" value="Toxic_anion-R_TelA"/>
</dbReference>
<accession>A0A9D1DHL6</accession>
<feature type="coiled-coil region" evidence="3">
    <location>
        <begin position="341"/>
        <end position="368"/>
    </location>
</feature>
<evidence type="ECO:0000256" key="2">
    <source>
        <dbReference type="PIRNR" id="PIRNR026508"/>
    </source>
</evidence>
<evidence type="ECO:0000256" key="3">
    <source>
        <dbReference type="SAM" id="Coils"/>
    </source>
</evidence>
<reference evidence="4" key="1">
    <citation type="submission" date="2020-10" db="EMBL/GenBank/DDBJ databases">
        <authorList>
            <person name="Gilroy R."/>
        </authorList>
    </citation>
    <scope>NUCLEOTIDE SEQUENCE</scope>
    <source>
        <strain evidence="4">ChiBcec15-4380</strain>
    </source>
</reference>
<gene>
    <name evidence="4" type="ORF">IAA53_05850</name>
</gene>
<dbReference type="EMBL" id="DVHE01000048">
    <property type="protein sequence ID" value="HIR50793.1"/>
    <property type="molecule type" value="Genomic_DNA"/>
</dbReference>
<dbReference type="PIRSF" id="PIRSF026508">
    <property type="entry name" value="TelA"/>
    <property type="match status" value="1"/>
</dbReference>
<evidence type="ECO:0000256" key="1">
    <source>
        <dbReference type="ARBA" id="ARBA00005541"/>
    </source>
</evidence>
<dbReference type="PANTHER" id="PTHR38432">
    <property type="entry name" value="TELA-LIKE PROTEIN SAOUHSC_01408"/>
    <property type="match status" value="1"/>
</dbReference>